<dbReference type="Pfam" id="PF04101">
    <property type="entry name" value="Glyco_tran_28_C"/>
    <property type="match status" value="1"/>
</dbReference>
<reference evidence="7 8" key="1">
    <citation type="submission" date="2019-01" db="EMBL/GenBank/DDBJ databases">
        <title>Draft genomes of a novel of Aminipila strains.</title>
        <authorList>
            <person name="Ma S."/>
        </authorList>
    </citation>
    <scope>NUCLEOTIDE SEQUENCE [LARGE SCALE GENOMIC DNA]</scope>
    <source>
        <strain evidence="8">JN-39</strain>
    </source>
</reference>
<comment type="similarity">
    <text evidence="2">Belongs to the glycosyltransferase 28 family.</text>
</comment>
<protein>
    <recommendedName>
        <fullName evidence="9">Processive diacylglycerol beta-glucosyltransferase</fullName>
    </recommendedName>
</protein>
<dbReference type="RefSeq" id="WP_128745614.1">
    <property type="nucleotide sequence ID" value="NZ_CP035281.1"/>
</dbReference>
<dbReference type="GO" id="GO:0016758">
    <property type="term" value="F:hexosyltransferase activity"/>
    <property type="evidence" value="ECO:0007669"/>
    <property type="project" value="InterPro"/>
</dbReference>
<dbReference type="Proteomes" id="UP000287601">
    <property type="component" value="Chromosome"/>
</dbReference>
<dbReference type="GO" id="GO:0016020">
    <property type="term" value="C:membrane"/>
    <property type="evidence" value="ECO:0007669"/>
    <property type="project" value="UniProtKB-SubCell"/>
</dbReference>
<evidence type="ECO:0000256" key="1">
    <source>
        <dbReference type="ARBA" id="ARBA00004370"/>
    </source>
</evidence>
<dbReference type="InterPro" id="IPR009695">
    <property type="entry name" value="Diacylglyc_glucosyltr_N"/>
</dbReference>
<keyword evidence="4" id="KW-0808">Transferase</keyword>
<evidence type="ECO:0000313" key="8">
    <source>
        <dbReference type="Proteomes" id="UP000287601"/>
    </source>
</evidence>
<name>A0A410PVL5_9FIRM</name>
<comment type="subcellular location">
    <subcellularLocation>
        <location evidence="1">Membrane</location>
    </subcellularLocation>
</comment>
<dbReference type="OrthoDB" id="9815663at2"/>
<keyword evidence="8" id="KW-1185">Reference proteome</keyword>
<evidence type="ECO:0000256" key="3">
    <source>
        <dbReference type="ARBA" id="ARBA00022676"/>
    </source>
</evidence>
<evidence type="ECO:0000259" key="6">
    <source>
        <dbReference type="Pfam" id="PF06925"/>
    </source>
</evidence>
<dbReference type="EMBL" id="CP035281">
    <property type="protein sequence ID" value="QAT42965.1"/>
    <property type="molecule type" value="Genomic_DNA"/>
</dbReference>
<dbReference type="InterPro" id="IPR050519">
    <property type="entry name" value="Glycosyltransf_28_UgtP"/>
</dbReference>
<evidence type="ECO:0000256" key="4">
    <source>
        <dbReference type="ARBA" id="ARBA00022679"/>
    </source>
</evidence>
<evidence type="ECO:0000256" key="2">
    <source>
        <dbReference type="ARBA" id="ARBA00006962"/>
    </source>
</evidence>
<dbReference type="PANTHER" id="PTHR43025:SF3">
    <property type="entry name" value="MONOGALACTOSYLDIACYLGLYCEROL SYNTHASE 1, CHLOROPLASTIC"/>
    <property type="match status" value="1"/>
</dbReference>
<dbReference type="InterPro" id="IPR007235">
    <property type="entry name" value="Glyco_trans_28_C"/>
</dbReference>
<organism evidence="7 8">
    <name type="scientific">Aminipila luticellarii</name>
    <dbReference type="NCBI Taxonomy" id="2507160"/>
    <lineage>
        <taxon>Bacteria</taxon>
        <taxon>Bacillati</taxon>
        <taxon>Bacillota</taxon>
        <taxon>Clostridia</taxon>
        <taxon>Peptostreptococcales</taxon>
        <taxon>Anaerovoracaceae</taxon>
        <taxon>Aminipila</taxon>
    </lineage>
</organism>
<feature type="domain" description="Diacylglycerol glucosyltransferase N-terminal" evidence="6">
    <location>
        <begin position="14"/>
        <end position="174"/>
    </location>
</feature>
<evidence type="ECO:0008006" key="9">
    <source>
        <dbReference type="Google" id="ProtNLM"/>
    </source>
</evidence>
<gene>
    <name evidence="7" type="ORF">EQM06_06795</name>
</gene>
<dbReference type="KEGG" id="amij:EQM06_06795"/>
<dbReference type="SUPFAM" id="SSF53756">
    <property type="entry name" value="UDP-Glycosyltransferase/glycogen phosphorylase"/>
    <property type="match status" value="1"/>
</dbReference>
<dbReference type="Gene3D" id="3.40.50.2000">
    <property type="entry name" value="Glycogen Phosphorylase B"/>
    <property type="match status" value="1"/>
</dbReference>
<dbReference type="Pfam" id="PF06925">
    <property type="entry name" value="MGDG_synth"/>
    <property type="match status" value="1"/>
</dbReference>
<dbReference type="GO" id="GO:0009247">
    <property type="term" value="P:glycolipid biosynthetic process"/>
    <property type="evidence" value="ECO:0007669"/>
    <property type="project" value="InterPro"/>
</dbReference>
<dbReference type="AlphaFoldDB" id="A0A410PVL5"/>
<evidence type="ECO:0000259" key="5">
    <source>
        <dbReference type="Pfam" id="PF04101"/>
    </source>
</evidence>
<evidence type="ECO:0000313" key="7">
    <source>
        <dbReference type="EMBL" id="QAT42965.1"/>
    </source>
</evidence>
<dbReference type="PANTHER" id="PTHR43025">
    <property type="entry name" value="MONOGALACTOSYLDIACYLGLYCEROL SYNTHASE"/>
    <property type="match status" value="1"/>
</dbReference>
<feature type="domain" description="Glycosyl transferase family 28 C-terminal" evidence="5">
    <location>
        <begin position="213"/>
        <end position="322"/>
    </location>
</feature>
<proteinExistence type="inferred from homology"/>
<sequence length="359" mass="40704">MNILILTGHFGLGHCSAAEALKQEILSKDPEAQVDVVDILAYMLPNFSRIIYGTFNFMVSKCSKVYNFLYEESAKYSKAPFQRAFIKKIDRLLNQYEPELILSTLPICSQYISAYKSMKYCNIPLHTYITDIKAHEEWIAQNTDMYFVGNKSTKNMLASRGIPAENIVVSGIPVKLAFKGNKGRKNTEPVKEVLIMGGGLGLIPSSERLLKRLHNNPSMHITVITGKNEKLYAKMKKRFPYMNIIGYTDRVHEYMRKADIIITKSGGITLFEAINCETPLYVIKPFLSQELGNAEFIESLNIGRVLWSSDTDAAEDLLSLIENEPLLCRMQENMKRVKKHLDGRSPLAFYCLKGEESCS</sequence>
<accession>A0A410PVL5</accession>
<keyword evidence="3" id="KW-0328">Glycosyltransferase</keyword>